<keyword evidence="3" id="KW-1185">Reference proteome</keyword>
<evidence type="ECO:0000256" key="1">
    <source>
        <dbReference type="SAM" id="SignalP"/>
    </source>
</evidence>
<reference evidence="2 3" key="1">
    <citation type="submission" date="2021-05" db="EMBL/GenBank/DDBJ databases">
        <title>A Polyphasic approach of four new species of the genus Ohtaekwangia: Ohtaekwangia histidinii sp. nov., Ohtaekwangia cretensis sp. nov., Ohtaekwangia indiensis sp. nov., Ohtaekwangia reichenbachii sp. nov. from diverse environment.</title>
        <authorList>
            <person name="Octaviana S."/>
        </authorList>
    </citation>
    <scope>NUCLEOTIDE SEQUENCE [LARGE SCALE GENOMIC DNA]</scope>
    <source>
        <strain evidence="2 3">PWU5</strain>
    </source>
</reference>
<organism evidence="2 3">
    <name type="scientific">Dawidia cretensis</name>
    <dbReference type="NCBI Taxonomy" id="2782350"/>
    <lineage>
        <taxon>Bacteria</taxon>
        <taxon>Pseudomonadati</taxon>
        <taxon>Bacteroidota</taxon>
        <taxon>Cytophagia</taxon>
        <taxon>Cytophagales</taxon>
        <taxon>Chryseotaleaceae</taxon>
        <taxon>Dawidia</taxon>
    </lineage>
</organism>
<evidence type="ECO:0000313" key="3">
    <source>
        <dbReference type="Proteomes" id="UP001319080"/>
    </source>
</evidence>
<feature type="signal peptide" evidence="1">
    <location>
        <begin position="1"/>
        <end position="23"/>
    </location>
</feature>
<name>A0AAP2E2N7_9BACT</name>
<comment type="caution">
    <text evidence="2">The sequence shown here is derived from an EMBL/GenBank/DDBJ whole genome shotgun (WGS) entry which is preliminary data.</text>
</comment>
<dbReference type="AlphaFoldDB" id="A0AAP2E2N7"/>
<feature type="chain" id="PRO_5042897675" evidence="1">
    <location>
        <begin position="24"/>
        <end position="86"/>
    </location>
</feature>
<dbReference type="InterPro" id="IPR045391">
    <property type="entry name" value="DUF6520"/>
</dbReference>
<dbReference type="RefSeq" id="WP_254087505.1">
    <property type="nucleotide sequence ID" value="NZ_JAHESE010000045.1"/>
</dbReference>
<proteinExistence type="predicted"/>
<accession>A0AAP2E2N7</accession>
<dbReference type="Proteomes" id="UP001319080">
    <property type="component" value="Unassembled WGS sequence"/>
</dbReference>
<evidence type="ECO:0000313" key="2">
    <source>
        <dbReference type="EMBL" id="MBT1711936.1"/>
    </source>
</evidence>
<gene>
    <name evidence="2" type="ORF">KK062_27080</name>
</gene>
<dbReference type="Pfam" id="PF20130">
    <property type="entry name" value="DUF6520"/>
    <property type="match status" value="1"/>
</dbReference>
<keyword evidence="1" id="KW-0732">Signal</keyword>
<protein>
    <submittedName>
        <fullName evidence="2">Uncharacterized protein</fullName>
    </submittedName>
</protein>
<sequence length="86" mass="9077">MKKTRVILTAAAFTVAAFGGVVANNLLVKTAYANVSGTITPVTVADNCVKAAGTLCQVEIEEVTYPVYINQAEATTNLPANRLRHP</sequence>
<dbReference type="EMBL" id="JAHESE010000045">
    <property type="protein sequence ID" value="MBT1711936.1"/>
    <property type="molecule type" value="Genomic_DNA"/>
</dbReference>